<keyword evidence="2" id="KW-1185">Reference proteome</keyword>
<sequence>MRYFVTGLVNPTCTLKTAGQGKVSADGNRLEYTGAANASGIDTTEGSTWSRTIGVAIFAGASLA</sequence>
<comment type="caution">
    <text evidence="1">The sequence shown here is derived from an EMBL/GenBank/DDBJ whole genome shotgun (WGS) entry which is preliminary data.</text>
</comment>
<dbReference type="KEGG" id="more:E1B28_009085"/>
<evidence type="ECO:0000313" key="1">
    <source>
        <dbReference type="EMBL" id="KAG7092760.1"/>
    </source>
</evidence>
<dbReference type="AlphaFoldDB" id="A0A9P7RZW5"/>
<organism evidence="1 2">
    <name type="scientific">Marasmius oreades</name>
    <name type="common">fairy-ring Marasmius</name>
    <dbReference type="NCBI Taxonomy" id="181124"/>
    <lineage>
        <taxon>Eukaryota</taxon>
        <taxon>Fungi</taxon>
        <taxon>Dikarya</taxon>
        <taxon>Basidiomycota</taxon>
        <taxon>Agaricomycotina</taxon>
        <taxon>Agaricomycetes</taxon>
        <taxon>Agaricomycetidae</taxon>
        <taxon>Agaricales</taxon>
        <taxon>Marasmiineae</taxon>
        <taxon>Marasmiaceae</taxon>
        <taxon>Marasmius</taxon>
    </lineage>
</organism>
<dbReference type="RefSeq" id="XP_043009230.1">
    <property type="nucleotide sequence ID" value="XM_043153944.1"/>
</dbReference>
<proteinExistence type="predicted"/>
<accession>A0A9P7RZW5</accession>
<name>A0A9P7RZW5_9AGAR</name>
<dbReference type="GeneID" id="66078161"/>
<gene>
    <name evidence="1" type="ORF">E1B28_009085</name>
</gene>
<dbReference type="Proteomes" id="UP001049176">
    <property type="component" value="Chromosome 5"/>
</dbReference>
<reference evidence="1" key="1">
    <citation type="journal article" date="2021" name="Genome Biol. Evol.">
        <title>The assembled and annotated genome of the fairy-ring fungus Marasmius oreades.</title>
        <authorList>
            <person name="Hiltunen M."/>
            <person name="Ament-Velasquez S.L."/>
            <person name="Johannesson H."/>
        </authorList>
    </citation>
    <scope>NUCLEOTIDE SEQUENCE</scope>
    <source>
        <strain evidence="1">03SP1</strain>
    </source>
</reference>
<protein>
    <submittedName>
        <fullName evidence="1">Uncharacterized protein</fullName>
    </submittedName>
</protein>
<evidence type="ECO:0000313" key="2">
    <source>
        <dbReference type="Proteomes" id="UP001049176"/>
    </source>
</evidence>
<dbReference type="EMBL" id="CM032185">
    <property type="protein sequence ID" value="KAG7092760.1"/>
    <property type="molecule type" value="Genomic_DNA"/>
</dbReference>